<reference evidence="2 3" key="1">
    <citation type="submission" date="2020-10" db="EMBL/GenBank/DDBJ databases">
        <title>ChiBAC.</title>
        <authorList>
            <person name="Zenner C."/>
            <person name="Hitch T.C.A."/>
            <person name="Clavel T."/>
        </authorList>
    </citation>
    <scope>NUCLEOTIDE SEQUENCE [LARGE SCALE GENOMIC DNA]</scope>
    <source>
        <strain evidence="2 3">DSM 109015</strain>
    </source>
</reference>
<name>A0ABR9R4Z6_9FIRM</name>
<feature type="transmembrane region" description="Helical" evidence="1">
    <location>
        <begin position="16"/>
        <end position="34"/>
    </location>
</feature>
<feature type="transmembrane region" description="Helical" evidence="1">
    <location>
        <begin position="199"/>
        <end position="224"/>
    </location>
</feature>
<feature type="transmembrane region" description="Helical" evidence="1">
    <location>
        <begin position="764"/>
        <end position="784"/>
    </location>
</feature>
<evidence type="ECO:0008006" key="4">
    <source>
        <dbReference type="Google" id="ProtNLM"/>
    </source>
</evidence>
<feature type="transmembrane region" description="Helical" evidence="1">
    <location>
        <begin position="585"/>
        <end position="602"/>
    </location>
</feature>
<sequence length="802" mass="88379">MSIYFSELRKVWGDKVFPMLLAVLAAANLLLLWMGTRPTADQPPASAYRAVGAELSSMSMEEMGTFLHDRLTQYESILKIDNYYRQLAYGGSYLSNYREENAELFDTYEQSYRDKSYPLYTGDLNTDYRLFSELCGEYDTVAAYPEFLESVQTKAGQLAGISIFQNDESGYDLKNIEMTADVYAGLGETQIRYYPQKGLYMAISYAFTDVILLAAMLLLALILVRRERDSGLLGLVRSLPGGRLQTALAKLAAFATSLLAVLMVLYGVNLAYCGATFGLGPVTRTIQSVPALMRCTMQISVGQYLLRFLLAKWAGAFAMGLWVMLAALYARRASAGWTAALAVPVAMYGVREWIPATGRLNVVKYANLASLLQTNELLGNYRNLYWFGSPIGLPLVEWTAAAGYTAAFAGAFCLVFARAQLLTAEKNKFSLQICHKTRPTVVFIEEGRKLLVSCGAGVFAAVFLAFGIYQGASAQSYIDADEIYYAYYMKAISGPFTQERADWLTQQGEEFTPMLETQQMIQAGTAPPEAMYAYTALQQKYNVYCRVVDDRINTYLKEHPGAWPVYETGYMKLFGLTGTADVQDTLYAGLLCAVCFAGLFAMERRGGMEEILCTTPLGRRHTVRAKLMQSGLLAVCIALTTCLPHLWQILRDYGLPAAGAPAMSISGFETLPRAIRLSDLLVFWVLCRVAACLLMTAVTLWLGQALGNFLPAMFVSAVIWCLPPLLSLSGMSGGIEWLGTYPLFHGAALLSTQGYSTLDGSPYSLSWAVVLILLLSLTAAWALAQNLIGQYEWRGAPLDTEG</sequence>
<feature type="transmembrane region" description="Helical" evidence="1">
    <location>
        <begin position="709"/>
        <end position="726"/>
    </location>
</feature>
<proteinExistence type="predicted"/>
<accession>A0ABR9R4Z6</accession>
<feature type="transmembrane region" description="Helical" evidence="1">
    <location>
        <begin position="627"/>
        <end position="647"/>
    </location>
</feature>
<keyword evidence="1" id="KW-0472">Membrane</keyword>
<evidence type="ECO:0000256" key="1">
    <source>
        <dbReference type="SAM" id="Phobius"/>
    </source>
</evidence>
<feature type="transmembrane region" description="Helical" evidence="1">
    <location>
        <begin position="304"/>
        <end position="329"/>
    </location>
</feature>
<evidence type="ECO:0000313" key="2">
    <source>
        <dbReference type="EMBL" id="MBE5037992.1"/>
    </source>
</evidence>
<organism evidence="2 3">
    <name type="scientific">Gemmiger gallinarum</name>
    <dbReference type="NCBI Taxonomy" id="2779354"/>
    <lineage>
        <taxon>Bacteria</taxon>
        <taxon>Bacillati</taxon>
        <taxon>Bacillota</taxon>
        <taxon>Clostridia</taxon>
        <taxon>Eubacteriales</taxon>
        <taxon>Gemmiger</taxon>
    </lineage>
</organism>
<feature type="transmembrane region" description="Helical" evidence="1">
    <location>
        <begin position="450"/>
        <end position="469"/>
    </location>
</feature>
<comment type="caution">
    <text evidence="2">The sequence shown here is derived from an EMBL/GenBank/DDBJ whole genome shotgun (WGS) entry which is preliminary data.</text>
</comment>
<dbReference type="RefSeq" id="WP_193501839.1">
    <property type="nucleotide sequence ID" value="NZ_JADCKC010000003.1"/>
</dbReference>
<feature type="transmembrane region" description="Helical" evidence="1">
    <location>
        <begin position="680"/>
        <end position="703"/>
    </location>
</feature>
<dbReference type="Proteomes" id="UP000768567">
    <property type="component" value="Unassembled WGS sequence"/>
</dbReference>
<keyword evidence="3" id="KW-1185">Reference proteome</keyword>
<evidence type="ECO:0000313" key="3">
    <source>
        <dbReference type="Proteomes" id="UP000768567"/>
    </source>
</evidence>
<feature type="transmembrane region" description="Helical" evidence="1">
    <location>
        <begin position="395"/>
        <end position="417"/>
    </location>
</feature>
<protein>
    <recommendedName>
        <fullName evidence="4">ABC-2 family transporter protein</fullName>
    </recommendedName>
</protein>
<keyword evidence="1" id="KW-1133">Transmembrane helix</keyword>
<gene>
    <name evidence="2" type="ORF">INF35_09385</name>
</gene>
<dbReference type="PANTHER" id="PTHR37305:SF1">
    <property type="entry name" value="MEMBRANE PROTEIN"/>
    <property type="match status" value="1"/>
</dbReference>
<dbReference type="EMBL" id="JADCKC010000003">
    <property type="protein sequence ID" value="MBE5037992.1"/>
    <property type="molecule type" value="Genomic_DNA"/>
</dbReference>
<keyword evidence="1" id="KW-0812">Transmembrane</keyword>
<dbReference type="PANTHER" id="PTHR37305">
    <property type="entry name" value="INTEGRAL MEMBRANE PROTEIN-RELATED"/>
    <property type="match status" value="1"/>
</dbReference>